<reference evidence="1" key="1">
    <citation type="submission" date="2023-11" db="EMBL/GenBank/DDBJ databases">
        <authorList>
            <person name="Poullet M."/>
        </authorList>
    </citation>
    <scope>NUCLEOTIDE SEQUENCE</scope>
    <source>
        <strain evidence="1">E1834</strain>
    </source>
</reference>
<proteinExistence type="predicted"/>
<dbReference type="EMBL" id="CAVMJV010000091">
    <property type="protein sequence ID" value="CAK5091972.1"/>
    <property type="molecule type" value="Genomic_DNA"/>
</dbReference>
<gene>
    <name evidence="1" type="ORF">MENTE1834_LOCUS39840</name>
</gene>
<protein>
    <submittedName>
        <fullName evidence="1">Uncharacterized protein</fullName>
    </submittedName>
</protein>
<evidence type="ECO:0000313" key="2">
    <source>
        <dbReference type="Proteomes" id="UP001497535"/>
    </source>
</evidence>
<accession>A0ACB1AN42</accession>
<evidence type="ECO:0000313" key="1">
    <source>
        <dbReference type="EMBL" id="CAK5091972.1"/>
    </source>
</evidence>
<organism evidence="1 2">
    <name type="scientific">Meloidogyne enterolobii</name>
    <name type="common">Root-knot nematode worm</name>
    <name type="synonym">Meloidogyne mayaguensis</name>
    <dbReference type="NCBI Taxonomy" id="390850"/>
    <lineage>
        <taxon>Eukaryota</taxon>
        <taxon>Metazoa</taxon>
        <taxon>Ecdysozoa</taxon>
        <taxon>Nematoda</taxon>
        <taxon>Chromadorea</taxon>
        <taxon>Rhabditida</taxon>
        <taxon>Tylenchina</taxon>
        <taxon>Tylenchomorpha</taxon>
        <taxon>Tylenchoidea</taxon>
        <taxon>Meloidogynidae</taxon>
        <taxon>Meloidogyninae</taxon>
        <taxon>Meloidogyne</taxon>
    </lineage>
</organism>
<dbReference type="Proteomes" id="UP001497535">
    <property type="component" value="Unassembled WGS sequence"/>
</dbReference>
<name>A0ACB1AN42_MELEN</name>
<keyword evidence="2" id="KW-1185">Reference proteome</keyword>
<comment type="caution">
    <text evidence="1">The sequence shown here is derived from an EMBL/GenBank/DDBJ whole genome shotgun (WGS) entry which is preliminary data.</text>
</comment>
<sequence>MIIYIQRLILTIDTRAGKGLRRVAINGLKDVDGKPVTEGQRIGSQHSAWDTWILEEWKSNVYSSELQKLTRYIFGYFGLPFPPLLHFNCFQVLVVTLGFYYLFRVPGLYVFCSRGFERSFERSLKTDSN</sequence>